<accession>A0A2T2WSM2</accession>
<dbReference type="Proteomes" id="UP000242699">
    <property type="component" value="Unassembled WGS sequence"/>
</dbReference>
<organism evidence="2 3">
    <name type="scientific">Sulfobacillus benefaciens</name>
    <dbReference type="NCBI Taxonomy" id="453960"/>
    <lineage>
        <taxon>Bacteria</taxon>
        <taxon>Bacillati</taxon>
        <taxon>Bacillota</taxon>
        <taxon>Clostridia</taxon>
        <taxon>Eubacteriales</taxon>
        <taxon>Clostridiales Family XVII. Incertae Sedis</taxon>
        <taxon>Sulfobacillus</taxon>
    </lineage>
</organism>
<evidence type="ECO:0000313" key="2">
    <source>
        <dbReference type="EMBL" id="PSR25251.1"/>
    </source>
</evidence>
<sequence>MAGEITARELLDRLRSGDADHPIIVIDVRLAQIGTIPGARHVPVTDLEDKEWEWDPNAELVVYCQLGKGGSDYAAEVLEEQGYQKVYKLVGGMDSWEQLFKENPQDL</sequence>
<dbReference type="InterPro" id="IPR036873">
    <property type="entry name" value="Rhodanese-like_dom_sf"/>
</dbReference>
<dbReference type="InterPro" id="IPR050229">
    <property type="entry name" value="GlpE_sulfurtransferase"/>
</dbReference>
<evidence type="ECO:0000259" key="1">
    <source>
        <dbReference type="PROSITE" id="PS50206"/>
    </source>
</evidence>
<dbReference type="EMBL" id="PXYT01000058">
    <property type="protein sequence ID" value="PSR25251.1"/>
    <property type="molecule type" value="Genomic_DNA"/>
</dbReference>
<dbReference type="Gene3D" id="3.40.250.10">
    <property type="entry name" value="Rhodanese-like domain"/>
    <property type="match status" value="1"/>
</dbReference>
<dbReference type="InterPro" id="IPR001763">
    <property type="entry name" value="Rhodanese-like_dom"/>
</dbReference>
<dbReference type="PROSITE" id="PS50206">
    <property type="entry name" value="RHODANESE_3"/>
    <property type="match status" value="1"/>
</dbReference>
<protein>
    <submittedName>
        <fullName evidence="2">Rhodanese-like domain-containing protein</fullName>
    </submittedName>
</protein>
<dbReference type="SUPFAM" id="SSF52821">
    <property type="entry name" value="Rhodanese/Cell cycle control phosphatase"/>
    <property type="match status" value="1"/>
</dbReference>
<feature type="domain" description="Rhodanese" evidence="1">
    <location>
        <begin position="19"/>
        <end position="101"/>
    </location>
</feature>
<dbReference type="PANTHER" id="PTHR43031:SF1">
    <property type="entry name" value="PYRIDINE NUCLEOTIDE-DISULPHIDE OXIDOREDUCTASE"/>
    <property type="match status" value="1"/>
</dbReference>
<dbReference type="PANTHER" id="PTHR43031">
    <property type="entry name" value="FAD-DEPENDENT OXIDOREDUCTASE"/>
    <property type="match status" value="1"/>
</dbReference>
<dbReference type="CDD" id="cd00158">
    <property type="entry name" value="RHOD"/>
    <property type="match status" value="1"/>
</dbReference>
<dbReference type="Pfam" id="PF00581">
    <property type="entry name" value="Rhodanese"/>
    <property type="match status" value="1"/>
</dbReference>
<comment type="caution">
    <text evidence="2">The sequence shown here is derived from an EMBL/GenBank/DDBJ whole genome shotgun (WGS) entry which is preliminary data.</text>
</comment>
<dbReference type="SMART" id="SM00450">
    <property type="entry name" value="RHOD"/>
    <property type="match status" value="1"/>
</dbReference>
<evidence type="ECO:0000313" key="3">
    <source>
        <dbReference type="Proteomes" id="UP000242699"/>
    </source>
</evidence>
<gene>
    <name evidence="2" type="ORF">C7B43_17340</name>
</gene>
<name>A0A2T2WSM2_9FIRM</name>
<reference evidence="2 3" key="1">
    <citation type="journal article" date="2014" name="BMC Genomics">
        <title>Comparison of environmental and isolate Sulfobacillus genomes reveals diverse carbon, sulfur, nitrogen, and hydrogen metabolisms.</title>
        <authorList>
            <person name="Justice N.B."/>
            <person name="Norman A."/>
            <person name="Brown C.T."/>
            <person name="Singh A."/>
            <person name="Thomas B.C."/>
            <person name="Banfield J.F."/>
        </authorList>
    </citation>
    <scope>NUCLEOTIDE SEQUENCE [LARGE SCALE GENOMIC DNA]</scope>
    <source>
        <strain evidence="2">AMDSBA1</strain>
    </source>
</reference>
<dbReference type="AlphaFoldDB" id="A0A2T2WSM2"/>
<proteinExistence type="predicted"/>